<dbReference type="GO" id="GO:0005634">
    <property type="term" value="C:nucleus"/>
    <property type="evidence" value="ECO:0007669"/>
    <property type="project" value="UniProtKB-SubCell"/>
</dbReference>
<reference evidence="8" key="1">
    <citation type="submission" date="2017-02" db="UniProtKB">
        <authorList>
            <consortium name="WormBaseParasite"/>
        </authorList>
    </citation>
    <scope>IDENTIFICATION</scope>
</reference>
<evidence type="ECO:0000256" key="5">
    <source>
        <dbReference type="ARBA" id="ARBA00023242"/>
    </source>
</evidence>
<dbReference type="SUPFAM" id="SSF46689">
    <property type="entry name" value="Homeodomain-like"/>
    <property type="match status" value="1"/>
</dbReference>
<keyword evidence="7" id="KW-1185">Reference proteome</keyword>
<dbReference type="GO" id="GO:0042796">
    <property type="term" value="P:snRNA transcription by RNA polymerase III"/>
    <property type="evidence" value="ECO:0007669"/>
    <property type="project" value="TreeGrafter"/>
</dbReference>
<evidence type="ECO:0000313" key="7">
    <source>
        <dbReference type="Proteomes" id="UP000267096"/>
    </source>
</evidence>
<keyword evidence="5" id="KW-0539">Nucleus</keyword>
<dbReference type="OrthoDB" id="2143914at2759"/>
<evidence type="ECO:0000256" key="4">
    <source>
        <dbReference type="ARBA" id="ARBA00023163"/>
    </source>
</evidence>
<organism evidence="8">
    <name type="scientific">Anisakis simplex</name>
    <name type="common">Herring worm</name>
    <dbReference type="NCBI Taxonomy" id="6269"/>
    <lineage>
        <taxon>Eukaryota</taxon>
        <taxon>Metazoa</taxon>
        <taxon>Ecdysozoa</taxon>
        <taxon>Nematoda</taxon>
        <taxon>Chromadorea</taxon>
        <taxon>Rhabditida</taxon>
        <taxon>Spirurina</taxon>
        <taxon>Ascaridomorpha</taxon>
        <taxon>Ascaridoidea</taxon>
        <taxon>Anisakidae</taxon>
        <taxon>Anisakis</taxon>
        <taxon>Anisakis simplex complex</taxon>
    </lineage>
</organism>
<protein>
    <submittedName>
        <fullName evidence="8">snRNA-activating protein complex subunit 4 (inferred by orthology to a human protein)</fullName>
    </submittedName>
</protein>
<dbReference type="PANTHER" id="PTHR46621:SF1">
    <property type="entry name" value="SNRNA-ACTIVATING PROTEIN COMPLEX SUBUNIT 4"/>
    <property type="match status" value="1"/>
</dbReference>
<sequence>MSSMINLLYEFRRDLYREKLYDGYGKATEVDIKHWEQVVASMNRRIAYVKQLDDEFILKGDYNEVDWLAMANISFRNTRTARQLRLKWLNEQCPEWSKDEWSYAEIEHLKKYAEDSTRIKAVNWEIVADELDTDRTPLQCFARVQEMKQYMLDRCSWTKEEDLKLRTMKIIAQNLGAVRWGRGIVIIFTYF</sequence>
<name>A0A0M3KJD3_ANISI</name>
<dbReference type="AlphaFoldDB" id="A0A0M3KJD3"/>
<keyword evidence="3" id="KW-0238">DNA-binding</keyword>
<evidence type="ECO:0000313" key="6">
    <source>
        <dbReference type="EMBL" id="VDK77231.1"/>
    </source>
</evidence>
<dbReference type="Proteomes" id="UP000267096">
    <property type="component" value="Unassembled WGS sequence"/>
</dbReference>
<evidence type="ECO:0000256" key="3">
    <source>
        <dbReference type="ARBA" id="ARBA00023125"/>
    </source>
</evidence>
<keyword evidence="4" id="KW-0804">Transcription</keyword>
<dbReference type="GO" id="GO:0042795">
    <property type="term" value="P:snRNA transcription by RNA polymerase II"/>
    <property type="evidence" value="ECO:0007669"/>
    <property type="project" value="TreeGrafter"/>
</dbReference>
<dbReference type="InterPro" id="IPR009057">
    <property type="entry name" value="Homeodomain-like_sf"/>
</dbReference>
<dbReference type="Gene3D" id="1.10.10.60">
    <property type="entry name" value="Homeodomain-like"/>
    <property type="match status" value="1"/>
</dbReference>
<accession>A0A0M3KJD3</accession>
<dbReference type="PANTHER" id="PTHR46621">
    <property type="entry name" value="SNRNA-ACTIVATING PROTEIN COMPLEX SUBUNIT 4"/>
    <property type="match status" value="1"/>
</dbReference>
<gene>
    <name evidence="6" type="ORF">ASIM_LOCUS20481</name>
</gene>
<evidence type="ECO:0000256" key="1">
    <source>
        <dbReference type="ARBA" id="ARBA00004123"/>
    </source>
</evidence>
<reference evidence="6 7" key="2">
    <citation type="submission" date="2018-11" db="EMBL/GenBank/DDBJ databases">
        <authorList>
            <consortium name="Pathogen Informatics"/>
        </authorList>
    </citation>
    <scope>NUCLEOTIDE SEQUENCE [LARGE SCALE GENOMIC DNA]</scope>
</reference>
<dbReference type="InterPro" id="IPR051575">
    <property type="entry name" value="Myb-like_DNA-bd"/>
</dbReference>
<dbReference type="GO" id="GO:0001006">
    <property type="term" value="F:RNA polymerase III type 3 promoter sequence-specific DNA binding"/>
    <property type="evidence" value="ECO:0007669"/>
    <property type="project" value="TreeGrafter"/>
</dbReference>
<keyword evidence="2" id="KW-0805">Transcription regulation</keyword>
<evidence type="ECO:0000256" key="2">
    <source>
        <dbReference type="ARBA" id="ARBA00023015"/>
    </source>
</evidence>
<dbReference type="WBParaSite" id="ASIM_0002110601-mRNA-1">
    <property type="protein sequence ID" value="ASIM_0002110601-mRNA-1"/>
    <property type="gene ID" value="ASIM_0002110601"/>
</dbReference>
<dbReference type="EMBL" id="UYRR01039720">
    <property type="protein sequence ID" value="VDK77231.1"/>
    <property type="molecule type" value="Genomic_DNA"/>
</dbReference>
<dbReference type="GO" id="GO:0019185">
    <property type="term" value="C:snRNA-activating protein complex"/>
    <property type="evidence" value="ECO:0007669"/>
    <property type="project" value="TreeGrafter"/>
</dbReference>
<dbReference type="GO" id="GO:0000978">
    <property type="term" value="F:RNA polymerase II cis-regulatory region sequence-specific DNA binding"/>
    <property type="evidence" value="ECO:0007669"/>
    <property type="project" value="TreeGrafter"/>
</dbReference>
<proteinExistence type="predicted"/>
<comment type="subcellular location">
    <subcellularLocation>
        <location evidence="1">Nucleus</location>
    </subcellularLocation>
</comment>
<evidence type="ECO:0000313" key="8">
    <source>
        <dbReference type="WBParaSite" id="ASIM_0002110601-mRNA-1"/>
    </source>
</evidence>